<reference evidence="4" key="1">
    <citation type="journal article" date="2011" name="J. Bacteriol.">
        <title>Genome sequences of eight morphologically diverse alphaproteobacteria.</title>
        <authorList>
            <consortium name="US DOE Joint Genome Institute"/>
            <person name="Brown P.J."/>
            <person name="Kysela D.T."/>
            <person name="Buechlein A."/>
            <person name="Hemmerich C."/>
            <person name="Brun Y.V."/>
        </authorList>
    </citation>
    <scope>NUCLEOTIDE SEQUENCE [LARGE SCALE GENOMIC DNA]</scope>
    <source>
        <strain evidence="4">ATCC 49814 / DSM 5838 / IFAM 1418</strain>
    </source>
</reference>
<evidence type="ECO:0000313" key="3">
    <source>
        <dbReference type="EMBL" id="ACT58585.1"/>
    </source>
</evidence>
<dbReference type="PANTHER" id="PTHR44520">
    <property type="entry name" value="RESPONSE REGULATOR RCP1-RELATED"/>
    <property type="match status" value="1"/>
</dbReference>
<dbReference type="KEGG" id="hba:Hbal_0891"/>
<accession>C6XQ68</accession>
<dbReference type="SUPFAM" id="SSF52172">
    <property type="entry name" value="CheY-like"/>
    <property type="match status" value="1"/>
</dbReference>
<dbReference type="Proteomes" id="UP000002745">
    <property type="component" value="Chromosome"/>
</dbReference>
<protein>
    <submittedName>
        <fullName evidence="3">Response regulator receiver protein</fullName>
    </submittedName>
</protein>
<feature type="modified residue" description="4-aspartylphosphate" evidence="1">
    <location>
        <position position="58"/>
    </location>
</feature>
<dbReference type="eggNOG" id="COG0784">
    <property type="taxonomic scope" value="Bacteria"/>
</dbReference>
<dbReference type="GO" id="GO:0000160">
    <property type="term" value="P:phosphorelay signal transduction system"/>
    <property type="evidence" value="ECO:0007669"/>
    <property type="project" value="InterPro"/>
</dbReference>
<dbReference type="Gene3D" id="3.40.50.2300">
    <property type="match status" value="1"/>
</dbReference>
<dbReference type="PANTHER" id="PTHR44520:SF2">
    <property type="entry name" value="RESPONSE REGULATOR RCP1"/>
    <property type="match status" value="1"/>
</dbReference>
<evidence type="ECO:0000256" key="1">
    <source>
        <dbReference type="PROSITE-ProRule" id="PRU00169"/>
    </source>
</evidence>
<gene>
    <name evidence="3" type="ordered locus">Hbal_0891</name>
</gene>
<dbReference type="HOGENOM" id="CLU_000445_69_17_5"/>
<feature type="domain" description="Response regulatory" evidence="2">
    <location>
        <begin position="5"/>
        <end position="125"/>
    </location>
</feature>
<dbReference type="PROSITE" id="PS50110">
    <property type="entry name" value="RESPONSE_REGULATORY"/>
    <property type="match status" value="1"/>
</dbReference>
<dbReference type="InterPro" id="IPR001789">
    <property type="entry name" value="Sig_transdc_resp-reg_receiver"/>
</dbReference>
<dbReference type="Pfam" id="PF00072">
    <property type="entry name" value="Response_reg"/>
    <property type="match status" value="1"/>
</dbReference>
<dbReference type="STRING" id="582402.Hbal_0891"/>
<dbReference type="RefSeq" id="WP_015826735.1">
    <property type="nucleotide sequence ID" value="NC_012982.1"/>
</dbReference>
<organism evidence="3 4">
    <name type="scientific">Hirschia baltica (strain ATCC 49814 / DSM 5838 / IFAM 1418)</name>
    <dbReference type="NCBI Taxonomy" id="582402"/>
    <lineage>
        <taxon>Bacteria</taxon>
        <taxon>Pseudomonadati</taxon>
        <taxon>Pseudomonadota</taxon>
        <taxon>Alphaproteobacteria</taxon>
        <taxon>Hyphomonadales</taxon>
        <taxon>Hyphomonadaceae</taxon>
        <taxon>Hirschia</taxon>
    </lineage>
</organism>
<keyword evidence="4" id="KW-1185">Reference proteome</keyword>
<dbReference type="InterPro" id="IPR011006">
    <property type="entry name" value="CheY-like_superfamily"/>
</dbReference>
<sequence length="126" mass="14567">MKIERVLIVDDSNADLFLSELVIKKHDKNIEIQTAYNGREALEILDSLDVQPDIIFLDINMPEMNGHEFLEIYNQRTDQTSVVIMLTSSDQKIDIEKATAYDCVKHFFTKPLDEDDLKMLALENFS</sequence>
<proteinExistence type="predicted"/>
<dbReference type="OrthoDB" id="9793549at2"/>
<evidence type="ECO:0000313" key="4">
    <source>
        <dbReference type="Proteomes" id="UP000002745"/>
    </source>
</evidence>
<dbReference type="InterPro" id="IPR052893">
    <property type="entry name" value="TCS_response_regulator"/>
</dbReference>
<keyword evidence="1" id="KW-0597">Phosphoprotein</keyword>
<name>C6XQ68_HIRBI</name>
<dbReference type="EMBL" id="CP001678">
    <property type="protein sequence ID" value="ACT58585.1"/>
    <property type="molecule type" value="Genomic_DNA"/>
</dbReference>
<dbReference type="SMART" id="SM00448">
    <property type="entry name" value="REC"/>
    <property type="match status" value="1"/>
</dbReference>
<evidence type="ECO:0000259" key="2">
    <source>
        <dbReference type="PROSITE" id="PS50110"/>
    </source>
</evidence>
<dbReference type="AlphaFoldDB" id="C6XQ68"/>